<dbReference type="RefSeq" id="WP_004091390.1">
    <property type="nucleotide sequence ID" value="NZ_JH417506.1"/>
</dbReference>
<name>G9Y4W8_HAFAL</name>
<organism evidence="1 2">
    <name type="scientific">Hafnia alvei ATCC 51873</name>
    <dbReference type="NCBI Taxonomy" id="1002364"/>
    <lineage>
        <taxon>Bacteria</taxon>
        <taxon>Pseudomonadati</taxon>
        <taxon>Pseudomonadota</taxon>
        <taxon>Gammaproteobacteria</taxon>
        <taxon>Enterobacterales</taxon>
        <taxon>Hafniaceae</taxon>
        <taxon>Hafnia</taxon>
    </lineage>
</organism>
<evidence type="ECO:0000313" key="1">
    <source>
        <dbReference type="EMBL" id="EHM44229.1"/>
    </source>
</evidence>
<dbReference type="EMBL" id="AGCI01000031">
    <property type="protein sequence ID" value="EHM44229.1"/>
    <property type="molecule type" value="Genomic_DNA"/>
</dbReference>
<accession>G9Y4W8</accession>
<evidence type="ECO:0000313" key="2">
    <source>
        <dbReference type="Proteomes" id="UP000005959"/>
    </source>
</evidence>
<sequence>MTIINDKYLIDLIDEICCYHETHNDLHTYKKIINIMDSMLDLLEPLDINETEIRETGRKARECGDYEKLISIRKRLNKTRGDLYNSYKLKLCSRERLGRAEALRSLLFPYDEDNYSEFSNSMDYFVMNMENAGISSEIIYLKLKGEWECFKRINNIN</sequence>
<reference evidence="1 2" key="1">
    <citation type="submission" date="2011-08" db="EMBL/GenBank/DDBJ databases">
        <authorList>
            <person name="Weinstock G."/>
            <person name="Sodergren E."/>
            <person name="Clifton S."/>
            <person name="Fulton L."/>
            <person name="Fulton B."/>
            <person name="Courtney L."/>
            <person name="Fronick C."/>
            <person name="Harrison M."/>
            <person name="Strong C."/>
            <person name="Farmer C."/>
            <person name="Delahaunty K."/>
            <person name="Markovic C."/>
            <person name="Hall O."/>
            <person name="Minx P."/>
            <person name="Tomlinson C."/>
            <person name="Mitreva M."/>
            <person name="Hou S."/>
            <person name="Chen J."/>
            <person name="Wollam A."/>
            <person name="Pepin K.H."/>
            <person name="Johnson M."/>
            <person name="Bhonagiri V."/>
            <person name="Zhang X."/>
            <person name="Suruliraj S."/>
            <person name="Warren W."/>
            <person name="Chinwalla A."/>
            <person name="Mardis E.R."/>
            <person name="Wilson R.K."/>
        </authorList>
    </citation>
    <scope>NUCLEOTIDE SEQUENCE [LARGE SCALE GENOMIC DNA]</scope>
    <source>
        <strain evidence="1 2">ATCC 51873</strain>
    </source>
</reference>
<dbReference type="AlphaFoldDB" id="G9Y4W8"/>
<gene>
    <name evidence="1" type="ORF">HMPREF0454_01540</name>
</gene>
<dbReference type="HOGENOM" id="CLU_1675446_0_0_6"/>
<protein>
    <submittedName>
        <fullName evidence="1">Uncharacterized protein</fullName>
    </submittedName>
</protein>
<comment type="caution">
    <text evidence="1">The sequence shown here is derived from an EMBL/GenBank/DDBJ whole genome shotgun (WGS) entry which is preliminary data.</text>
</comment>
<dbReference type="Proteomes" id="UP000005959">
    <property type="component" value="Unassembled WGS sequence"/>
</dbReference>
<proteinExistence type="predicted"/>